<comment type="subunit">
    <text evidence="5">Homodimer.</text>
</comment>
<dbReference type="Gene3D" id="3.40.50.2020">
    <property type="match status" value="1"/>
</dbReference>
<dbReference type="PANTHER" id="PTHR11776">
    <property type="entry name" value="ADENINE PHOSPHORIBOSYLTRANSFERASE"/>
    <property type="match status" value="1"/>
</dbReference>
<evidence type="ECO:0000259" key="11">
    <source>
        <dbReference type="Pfam" id="PF00156"/>
    </source>
</evidence>
<dbReference type="Pfam" id="PF00156">
    <property type="entry name" value="Pribosyltran"/>
    <property type="match status" value="1"/>
</dbReference>
<comment type="subcellular location">
    <subcellularLocation>
        <location evidence="2">Cytoplasm</location>
    </subcellularLocation>
</comment>
<evidence type="ECO:0000256" key="2">
    <source>
        <dbReference type="ARBA" id="ARBA00004496"/>
    </source>
</evidence>
<evidence type="ECO:0000313" key="13">
    <source>
        <dbReference type="Proteomes" id="UP000447873"/>
    </source>
</evidence>
<reference evidence="12 13" key="1">
    <citation type="submission" date="2018-12" db="EMBL/GenBank/DDBJ databases">
        <title>Venturia inaequalis Genome Resource.</title>
        <authorList>
            <person name="Lichtner F.J."/>
        </authorList>
    </citation>
    <scope>NUCLEOTIDE SEQUENCE [LARGE SCALE GENOMIC DNA]</scope>
    <source>
        <strain evidence="12 13">120213</strain>
    </source>
</reference>
<dbReference type="GO" id="GO:0006166">
    <property type="term" value="P:purine ribonucleoside salvage"/>
    <property type="evidence" value="ECO:0007669"/>
    <property type="project" value="UniProtKB-KW"/>
</dbReference>
<comment type="pathway">
    <text evidence="3">Purine metabolism; AMP biosynthesis via salvage pathway; AMP from adenine: step 1/1.</text>
</comment>
<evidence type="ECO:0000256" key="1">
    <source>
        <dbReference type="ARBA" id="ARBA00000868"/>
    </source>
</evidence>
<dbReference type="Proteomes" id="UP000447873">
    <property type="component" value="Unassembled WGS sequence"/>
</dbReference>
<organism evidence="12 13">
    <name type="scientific">Venturia inaequalis</name>
    <name type="common">Apple scab fungus</name>
    <dbReference type="NCBI Taxonomy" id="5025"/>
    <lineage>
        <taxon>Eukaryota</taxon>
        <taxon>Fungi</taxon>
        <taxon>Dikarya</taxon>
        <taxon>Ascomycota</taxon>
        <taxon>Pezizomycotina</taxon>
        <taxon>Dothideomycetes</taxon>
        <taxon>Pleosporomycetidae</taxon>
        <taxon>Venturiales</taxon>
        <taxon>Venturiaceae</taxon>
        <taxon>Venturia</taxon>
    </lineage>
</organism>
<dbReference type="Gene3D" id="3.40.50.300">
    <property type="entry name" value="P-loop containing nucleotide triphosphate hydrolases"/>
    <property type="match status" value="1"/>
</dbReference>
<dbReference type="GO" id="GO:0005829">
    <property type="term" value="C:cytosol"/>
    <property type="evidence" value="ECO:0007669"/>
    <property type="project" value="TreeGrafter"/>
</dbReference>
<dbReference type="CDD" id="cd06223">
    <property type="entry name" value="PRTases_typeI"/>
    <property type="match status" value="1"/>
</dbReference>
<keyword evidence="8" id="KW-0328">Glycosyltransferase</keyword>
<gene>
    <name evidence="12" type="ORF">EG328_006997</name>
</gene>
<evidence type="ECO:0000313" key="12">
    <source>
        <dbReference type="EMBL" id="KAE9969242.1"/>
    </source>
</evidence>
<evidence type="ECO:0000256" key="10">
    <source>
        <dbReference type="ARBA" id="ARBA00022726"/>
    </source>
</evidence>
<evidence type="ECO:0000256" key="6">
    <source>
        <dbReference type="ARBA" id="ARBA00011893"/>
    </source>
</evidence>
<dbReference type="EMBL" id="WNWS01000374">
    <property type="protein sequence ID" value="KAE9969242.1"/>
    <property type="molecule type" value="Genomic_DNA"/>
</dbReference>
<dbReference type="AlphaFoldDB" id="A0A8H3UER8"/>
<keyword evidence="7" id="KW-0963">Cytoplasm</keyword>
<name>A0A8H3UER8_VENIN</name>
<evidence type="ECO:0000256" key="5">
    <source>
        <dbReference type="ARBA" id="ARBA00011738"/>
    </source>
</evidence>
<dbReference type="GO" id="GO:0003999">
    <property type="term" value="F:adenine phosphoribosyltransferase activity"/>
    <property type="evidence" value="ECO:0007669"/>
    <property type="project" value="UniProtKB-EC"/>
</dbReference>
<dbReference type="GO" id="GO:0019287">
    <property type="term" value="P:isopentenyl diphosphate biosynthetic process, mevalonate pathway"/>
    <property type="evidence" value="ECO:0007669"/>
    <property type="project" value="UniProtKB-UniPathway"/>
</dbReference>
<evidence type="ECO:0000256" key="3">
    <source>
        <dbReference type="ARBA" id="ARBA00004659"/>
    </source>
</evidence>
<feature type="domain" description="Phosphoribosyltransferase" evidence="11">
    <location>
        <begin position="222"/>
        <end position="376"/>
    </location>
</feature>
<dbReference type="PANTHER" id="PTHR11776:SF7">
    <property type="entry name" value="PHOSPHORIBOSYLTRANSFERASE DOMAIN-CONTAINING PROTEIN"/>
    <property type="match status" value="1"/>
</dbReference>
<comment type="similarity">
    <text evidence="4">Belongs to the purine/pyrimidine phosphoribosyltransferase family.</text>
</comment>
<dbReference type="EC" id="2.4.2.7" evidence="6"/>
<proteinExistence type="inferred from homology"/>
<keyword evidence="10" id="KW-0660">Purine salvage</keyword>
<sequence length="405" mass="44253">MAPKLIILATGDTGTGKDYCASTWATVFEQTHRKARVVSISDAIKREYTLATGADLSKLLDNRSYKEQHRPALTSFWQKQVQTRPDLPAENFLRVVNDAVGFDVLIVAGMRDEAPVATFSCLVPESRILDVRIETSEETRRTRLGNARKEESRGSLVNDQPKLDYCPSLVFTNNTNGPESASQFAETHLLPYLHADFGKLSNMVPFIPNFPRPGVNFRHILSIAQKPGGLALCTSLLHARFFGDWKKIDALVAPEVGGIVFASALAERIGVPLWLIRKGGKLPPPVVSTGKPRSFVSNALTEGEVVEEREGAAKEGGVAREDRIEMEIGVTGISTRASVVVIDDVLSTGETLCAVLQLLKEAGVGPEDVSVLVVAEFPKHRGREVLRQRGFGRVRVQSLLVFGGE</sequence>
<evidence type="ECO:0000256" key="9">
    <source>
        <dbReference type="ARBA" id="ARBA00022679"/>
    </source>
</evidence>
<evidence type="ECO:0000256" key="7">
    <source>
        <dbReference type="ARBA" id="ARBA00022490"/>
    </source>
</evidence>
<comment type="catalytic activity">
    <reaction evidence="1">
        <text>AMP + diphosphate = 5-phospho-alpha-D-ribose 1-diphosphate + adenine</text>
        <dbReference type="Rhea" id="RHEA:16609"/>
        <dbReference type="ChEBI" id="CHEBI:16708"/>
        <dbReference type="ChEBI" id="CHEBI:33019"/>
        <dbReference type="ChEBI" id="CHEBI:58017"/>
        <dbReference type="ChEBI" id="CHEBI:456215"/>
        <dbReference type="EC" id="2.4.2.7"/>
    </reaction>
</comment>
<protein>
    <recommendedName>
        <fullName evidence="6">adenine phosphoribosyltransferase</fullName>
        <ecNumber evidence="6">2.4.2.7</ecNumber>
    </recommendedName>
</protein>
<dbReference type="InterPro" id="IPR027417">
    <property type="entry name" value="P-loop_NTPase"/>
</dbReference>
<evidence type="ECO:0000256" key="8">
    <source>
        <dbReference type="ARBA" id="ARBA00022676"/>
    </source>
</evidence>
<dbReference type="GO" id="GO:0006695">
    <property type="term" value="P:cholesterol biosynthetic process"/>
    <property type="evidence" value="ECO:0007669"/>
    <property type="project" value="InterPro"/>
</dbReference>
<dbReference type="InterPro" id="IPR029057">
    <property type="entry name" value="PRTase-like"/>
</dbReference>
<dbReference type="UniPathway" id="UPA00057">
    <property type="reaction ID" value="UER00099"/>
</dbReference>
<dbReference type="InterPro" id="IPR000836">
    <property type="entry name" value="PRTase_dom"/>
</dbReference>
<dbReference type="SUPFAM" id="SSF53271">
    <property type="entry name" value="PRTase-like"/>
    <property type="match status" value="1"/>
</dbReference>
<dbReference type="Pfam" id="PF04275">
    <property type="entry name" value="P-mevalo_kinase"/>
    <property type="match status" value="1"/>
</dbReference>
<accession>A0A8H3UER8</accession>
<dbReference type="InterPro" id="IPR005919">
    <property type="entry name" value="Pmev_kin_anim"/>
</dbReference>
<comment type="caution">
    <text evidence="12">The sequence shown here is derived from an EMBL/GenBank/DDBJ whole genome shotgun (WGS) entry which is preliminary data.</text>
</comment>
<evidence type="ECO:0000256" key="4">
    <source>
        <dbReference type="ARBA" id="ARBA00008391"/>
    </source>
</evidence>
<keyword evidence="9" id="KW-0808">Transferase</keyword>
<dbReference type="InterPro" id="IPR050120">
    <property type="entry name" value="Adenine_PRTase"/>
</dbReference>
<dbReference type="GO" id="GO:0004631">
    <property type="term" value="F:phosphomevalonate kinase activity"/>
    <property type="evidence" value="ECO:0007669"/>
    <property type="project" value="InterPro"/>
</dbReference>